<protein>
    <recommendedName>
        <fullName evidence="5">Tfp pilus assembly protein PilX</fullName>
    </recommendedName>
</protein>
<keyword evidence="2" id="KW-0812">Transmembrane</keyword>
<gene>
    <name evidence="3" type="ORF">NCTC10526_00252</name>
</gene>
<evidence type="ECO:0000256" key="2">
    <source>
        <dbReference type="SAM" id="Phobius"/>
    </source>
</evidence>
<evidence type="ECO:0008006" key="5">
    <source>
        <dbReference type="Google" id="ProtNLM"/>
    </source>
</evidence>
<feature type="region of interest" description="Disordered" evidence="1">
    <location>
        <begin position="189"/>
        <end position="212"/>
    </location>
</feature>
<keyword evidence="2" id="KW-1133">Transmembrane helix</keyword>
<dbReference type="EMBL" id="UGVC01000001">
    <property type="protein sequence ID" value="SUD89937.1"/>
    <property type="molecule type" value="Genomic_DNA"/>
</dbReference>
<evidence type="ECO:0000313" key="3">
    <source>
        <dbReference type="EMBL" id="SUD89937.1"/>
    </source>
</evidence>
<reference evidence="3 4" key="1">
    <citation type="submission" date="2018-06" db="EMBL/GenBank/DDBJ databases">
        <authorList>
            <consortium name="Pathogen Informatics"/>
            <person name="Doyle S."/>
        </authorList>
    </citation>
    <scope>NUCLEOTIDE SEQUENCE [LARGE SCALE GENOMIC DNA]</scope>
    <source>
        <strain evidence="3 4">NCTC10526</strain>
    </source>
</reference>
<keyword evidence="4" id="KW-1185">Reference proteome</keyword>
<feature type="compositionally biased region" description="Basic and acidic residues" evidence="1">
    <location>
        <begin position="189"/>
        <end position="199"/>
    </location>
</feature>
<accession>A0A379LJ54</accession>
<evidence type="ECO:0000313" key="4">
    <source>
        <dbReference type="Proteomes" id="UP000254123"/>
    </source>
</evidence>
<feature type="transmembrane region" description="Helical" evidence="2">
    <location>
        <begin position="36"/>
        <end position="56"/>
    </location>
</feature>
<dbReference type="Proteomes" id="UP000254123">
    <property type="component" value="Unassembled WGS sequence"/>
</dbReference>
<organism evidence="3 4">
    <name type="scientific">Psychrobacter phenylpyruvicus</name>
    <dbReference type="NCBI Taxonomy" id="29432"/>
    <lineage>
        <taxon>Bacteria</taxon>
        <taxon>Pseudomonadati</taxon>
        <taxon>Pseudomonadota</taxon>
        <taxon>Gammaproteobacteria</taxon>
        <taxon>Moraxellales</taxon>
        <taxon>Moraxellaceae</taxon>
        <taxon>Psychrobacter</taxon>
    </lineage>
</organism>
<dbReference type="RefSeq" id="WP_028858882.1">
    <property type="nucleotide sequence ID" value="NZ_CAJHAQ010000001.1"/>
</dbReference>
<name>A0A379LJ54_9GAMM</name>
<sequence length="293" mass="32620">MKTAENFKINLAYRTDSRFRRRLNNQGQHTQKQQGAVLMIVLLLLLLMATASLIAIRSANTSLDLTTTYQINQLLFQASDAPLRQLDKLSKDKEQLGLLTADSGPFGYLSKQGINPVLAEYTVCYQPELHSKIFSASSAKIITDSKEVLNPKGYCNLADSDGDHFVSDRKIIATQLSFVRLSSVEHHSLEPAKSKDTTKTHTSTPFSGPVGQDLANNKQTHIRLYVTSVMPSFSRARLGEIDSCLAKPVTIKISKNTWFSQSENQLACLKRTGTPFNTQVQDYVFSYQAVPDI</sequence>
<keyword evidence="2" id="KW-0472">Membrane</keyword>
<dbReference type="AlphaFoldDB" id="A0A379LJ54"/>
<proteinExistence type="predicted"/>
<dbReference type="STRING" id="1123034.GCA_000685805_01349"/>
<evidence type="ECO:0000256" key="1">
    <source>
        <dbReference type="SAM" id="MobiDB-lite"/>
    </source>
</evidence>